<evidence type="ECO:0000313" key="2">
    <source>
        <dbReference type="EMBL" id="ATC64128.1"/>
    </source>
</evidence>
<dbReference type="InterPro" id="IPR017853">
    <property type="entry name" value="GH"/>
</dbReference>
<dbReference type="EMBL" id="CP023344">
    <property type="protein sequence ID" value="ATC64128.1"/>
    <property type="molecule type" value="Genomic_DNA"/>
</dbReference>
<evidence type="ECO:0000313" key="3">
    <source>
        <dbReference type="Proteomes" id="UP000217265"/>
    </source>
</evidence>
<dbReference type="InterPro" id="IPR013780">
    <property type="entry name" value="Glyco_hydro_b"/>
</dbReference>
<dbReference type="SUPFAM" id="SSF51445">
    <property type="entry name" value="(Trans)glycosidases"/>
    <property type="match status" value="1"/>
</dbReference>
<sequence>MGGKRGRTRTTRTECAFHLSNRGRGISNAVACGRSGGGAGWCLPSVNSPAAPVRAGTVFSTSTPSRLPMVFDHCIRLVLIGVCVATARADIAVTVSVDPASGRTAISPLVYGVNQDLPGYAATARRQGGNRMTGYNWENNASNAGSDWMHSSDNFATWVMGIPDAQANVPGIAVTTFHDQSVAAGGAYSIVTLPMAGYVAADKSGTVMTGQVAPSSRWKAVSNTKPGAFSLTPNTGDGTVYSDEFVNFLVNRYGSAAMPNGVRAYSLDNEPDLWSHTHARLHAAQPTCVELIARSTDLAKAVKRVDPAAETIGFVSYGFNGYYSFQDAPDWTAEKATGSYRWFVDYFLAKMKSASDTAGVRLLDVLDVHHYTEHNAGGVRVSDGVDFSNLDANKGRIQAPRALWDASFNENSWIKQWFSEFYPYLPNLKAAIATHYPGTKLAITEYNYGGESHISGGLAQADTLGILGRDGVYLANLWLLHDSPAPLYAATAFKLYRDYDGAGGEFGDTSVGATVSSQENASAYAALHGSSGAKLHVVVLNKHYDEASAVTVQIAGATRYTRARVFAFDAASAAITERAVISGIAGNQFTTTLSALTAAHVVLEAEGSSFAAWQAGNFSAGEIASAAVSGADADPDGAGVSNFARYAFGLAARGALSAPVASVSRVEVSGQKRLAVTFTRQADAPGLSYVVEGSDALSGGWSTVATIAPGTPTVVTVNDVVDISAAAPRRFLRVRAVNAE</sequence>
<dbReference type="InterPro" id="IPR024745">
    <property type="entry name" value="GH44_cat"/>
</dbReference>
<organism evidence="2 3">
    <name type="scientific">Nibricoccus aquaticus</name>
    <dbReference type="NCBI Taxonomy" id="2576891"/>
    <lineage>
        <taxon>Bacteria</taxon>
        <taxon>Pseudomonadati</taxon>
        <taxon>Verrucomicrobiota</taxon>
        <taxon>Opitutia</taxon>
        <taxon>Opitutales</taxon>
        <taxon>Opitutaceae</taxon>
        <taxon>Nibricoccus</taxon>
    </lineage>
</organism>
<dbReference type="Proteomes" id="UP000217265">
    <property type="component" value="Chromosome"/>
</dbReference>
<keyword evidence="3" id="KW-1185">Reference proteome</keyword>
<dbReference type="AlphaFoldDB" id="A0A290QFL5"/>
<feature type="domain" description="Glycoside hydrolase family 44 catalytic" evidence="1">
    <location>
        <begin position="141"/>
        <end position="373"/>
    </location>
</feature>
<gene>
    <name evidence="2" type="ORF">CMV30_09270</name>
</gene>
<protein>
    <recommendedName>
        <fullName evidence="1">Glycoside hydrolase family 44 catalytic domain-containing protein</fullName>
    </recommendedName>
</protein>
<dbReference type="Gene3D" id="3.20.20.80">
    <property type="entry name" value="Glycosidases"/>
    <property type="match status" value="1"/>
</dbReference>
<accession>A0A290QFL5</accession>
<dbReference type="Gene3D" id="2.60.40.1180">
    <property type="entry name" value="Golgi alpha-mannosidase II"/>
    <property type="match status" value="1"/>
</dbReference>
<dbReference type="OrthoDB" id="9803686at2"/>
<evidence type="ECO:0000259" key="1">
    <source>
        <dbReference type="Pfam" id="PF12891"/>
    </source>
</evidence>
<proteinExistence type="predicted"/>
<dbReference type="Pfam" id="PF12891">
    <property type="entry name" value="Glyco_hydro_44"/>
    <property type="match status" value="1"/>
</dbReference>
<dbReference type="KEGG" id="vbh:CMV30_09270"/>
<name>A0A290QFL5_9BACT</name>
<reference evidence="2 3" key="1">
    <citation type="submission" date="2017-09" db="EMBL/GenBank/DDBJ databases">
        <title>Complete genome sequence of Verrucomicrobial strain HZ-65, isolated from freshwater.</title>
        <authorList>
            <person name="Choi A."/>
        </authorList>
    </citation>
    <scope>NUCLEOTIDE SEQUENCE [LARGE SCALE GENOMIC DNA]</scope>
    <source>
        <strain evidence="2 3">HZ-65</strain>
    </source>
</reference>